<comment type="caution">
    <text evidence="1">The sequence shown here is derived from an EMBL/GenBank/DDBJ whole genome shotgun (WGS) entry which is preliminary data.</text>
</comment>
<sequence>MGGMANHEGVRVDVAGILRQLEDNGFDDVRVEFVSQGTDESTVLDVAGRGVAVANDVAAERIWGAAPTASIAGVSVKLMDLSDLDAVAVWLEAFVGELRAGGLSGEIGATPLVRLPEWISQLAEPMVTAYVALAAPALGVGAGAGGTADDWCERAVEWASEAGGEAYLSSAGMNQLDTSKDVAAHLSSVLRASSSGALRYADEGASRAAFVQIGPNGQAVYQVHDPSAPQTVQVERARAAIIAEAAQAHFAFVAPTPHQAYAWDARSRALPPLRPEVTAAALRGHAELWSRLVPDAHGIQLLTQEHMGLVSDLSQWTVIEVTPGRFVVEAPDLTEWLRPEGPANSTLDKARADFGRALASVDDLR</sequence>
<accession>A0ABN2U8R7</accession>
<dbReference type="Proteomes" id="UP001500751">
    <property type="component" value="Unassembled WGS sequence"/>
</dbReference>
<keyword evidence="2" id="KW-1185">Reference proteome</keyword>
<reference evidence="1 2" key="1">
    <citation type="journal article" date="2019" name="Int. J. Syst. Evol. Microbiol.">
        <title>The Global Catalogue of Microorganisms (GCM) 10K type strain sequencing project: providing services to taxonomists for standard genome sequencing and annotation.</title>
        <authorList>
            <consortium name="The Broad Institute Genomics Platform"/>
            <consortium name="The Broad Institute Genome Sequencing Center for Infectious Disease"/>
            <person name="Wu L."/>
            <person name="Ma J."/>
        </authorList>
    </citation>
    <scope>NUCLEOTIDE SEQUENCE [LARGE SCALE GENOMIC DNA]</scope>
    <source>
        <strain evidence="1 2">JCM 16014</strain>
    </source>
</reference>
<gene>
    <name evidence="1" type="ORF">GCM10009839_32340</name>
</gene>
<organism evidence="1 2">
    <name type="scientific">Catenulispora yoronensis</name>
    <dbReference type="NCBI Taxonomy" id="450799"/>
    <lineage>
        <taxon>Bacteria</taxon>
        <taxon>Bacillati</taxon>
        <taxon>Actinomycetota</taxon>
        <taxon>Actinomycetes</taxon>
        <taxon>Catenulisporales</taxon>
        <taxon>Catenulisporaceae</taxon>
        <taxon>Catenulispora</taxon>
    </lineage>
</organism>
<protein>
    <submittedName>
        <fullName evidence="1">Uncharacterized protein</fullName>
    </submittedName>
</protein>
<proteinExistence type="predicted"/>
<name>A0ABN2U8R7_9ACTN</name>
<evidence type="ECO:0000313" key="1">
    <source>
        <dbReference type="EMBL" id="GAA2030201.1"/>
    </source>
</evidence>
<dbReference type="EMBL" id="BAAAQN010000016">
    <property type="protein sequence ID" value="GAA2030201.1"/>
    <property type="molecule type" value="Genomic_DNA"/>
</dbReference>
<evidence type="ECO:0000313" key="2">
    <source>
        <dbReference type="Proteomes" id="UP001500751"/>
    </source>
</evidence>